<dbReference type="PROSITE" id="PS50022">
    <property type="entry name" value="FA58C_3"/>
    <property type="match status" value="2"/>
</dbReference>
<feature type="domain" description="EGF-like" evidence="6">
    <location>
        <begin position="95"/>
        <end position="133"/>
    </location>
</feature>
<dbReference type="CDD" id="cd00057">
    <property type="entry name" value="FA58C"/>
    <property type="match status" value="2"/>
</dbReference>
<evidence type="ECO:0000259" key="5">
    <source>
        <dbReference type="PROSITE" id="PS50022"/>
    </source>
</evidence>
<dbReference type="InterPro" id="IPR008979">
    <property type="entry name" value="Galactose-bd-like_sf"/>
</dbReference>
<keyword evidence="9" id="KW-1185">Reference proteome</keyword>
<dbReference type="PANTHER" id="PTHR24543">
    <property type="entry name" value="MULTICOPPER OXIDASE-RELATED"/>
    <property type="match status" value="1"/>
</dbReference>
<dbReference type="EMBL" id="CALNXI010000080">
    <property type="protein sequence ID" value="CAH3018159.1"/>
    <property type="molecule type" value="Genomic_DNA"/>
</dbReference>
<dbReference type="Gene3D" id="2.60.120.260">
    <property type="entry name" value="Galactose-binding domain-like"/>
    <property type="match status" value="3"/>
</dbReference>
<evidence type="ECO:0000256" key="1">
    <source>
        <dbReference type="ARBA" id="ARBA00022536"/>
    </source>
</evidence>
<dbReference type="SMART" id="SM00179">
    <property type="entry name" value="EGF_CA"/>
    <property type="match status" value="2"/>
</dbReference>
<keyword evidence="2 3" id="KW-1015">Disulfide bond</keyword>
<keyword evidence="1 3" id="KW-0245">EGF-like domain</keyword>
<dbReference type="PROSITE" id="PS50026">
    <property type="entry name" value="EGF_3"/>
    <property type="match status" value="1"/>
</dbReference>
<protein>
    <recommendedName>
        <fullName evidence="10">EGF-like repeat and discoidin I-like domain-containing protein 3</fullName>
    </recommendedName>
</protein>
<dbReference type="PROSITE" id="PS01187">
    <property type="entry name" value="EGF_CA"/>
    <property type="match status" value="1"/>
</dbReference>
<comment type="caution">
    <text evidence="8">The sequence shown here is derived from an EMBL/GenBank/DDBJ whole genome shotgun (WGS) entry which is preliminary data.</text>
</comment>
<feature type="domain" description="F5/8 type C" evidence="5">
    <location>
        <begin position="327"/>
        <end position="457"/>
    </location>
</feature>
<name>A0ABN8LM73_9CNID</name>
<reference evidence="8 9" key="1">
    <citation type="submission" date="2022-05" db="EMBL/GenBank/DDBJ databases">
        <authorList>
            <consortium name="Genoscope - CEA"/>
            <person name="William W."/>
        </authorList>
    </citation>
    <scope>NUCLEOTIDE SEQUENCE [LARGE SCALE GENOMIC DNA]</scope>
</reference>
<dbReference type="Gene3D" id="2.10.25.10">
    <property type="entry name" value="Laminin"/>
    <property type="match status" value="2"/>
</dbReference>
<dbReference type="Pfam" id="PF07645">
    <property type="entry name" value="EGF_CA"/>
    <property type="match status" value="1"/>
</dbReference>
<dbReference type="Gene3D" id="3.50.4.10">
    <property type="entry name" value="Hepatocyte Growth Factor"/>
    <property type="match status" value="1"/>
</dbReference>
<dbReference type="PROSITE" id="PS50948">
    <property type="entry name" value="PAN"/>
    <property type="match status" value="1"/>
</dbReference>
<dbReference type="InterPro" id="IPR018097">
    <property type="entry name" value="EGF_Ca-bd_CS"/>
</dbReference>
<evidence type="ECO:0000256" key="4">
    <source>
        <dbReference type="SAM" id="SignalP"/>
    </source>
</evidence>
<dbReference type="CDD" id="cd00054">
    <property type="entry name" value="EGF_CA"/>
    <property type="match status" value="2"/>
</dbReference>
<dbReference type="PROSITE" id="PS01286">
    <property type="entry name" value="FA58C_2"/>
    <property type="match status" value="1"/>
</dbReference>
<dbReference type="SMART" id="SM00231">
    <property type="entry name" value="FA58C"/>
    <property type="match status" value="2"/>
</dbReference>
<evidence type="ECO:0000256" key="3">
    <source>
        <dbReference type="PROSITE-ProRule" id="PRU00076"/>
    </source>
</evidence>
<feature type="chain" id="PRO_5045669964" description="EGF-like repeat and discoidin I-like domain-containing protein 3" evidence="4">
    <location>
        <begin position="18"/>
        <end position="609"/>
    </location>
</feature>
<feature type="disulfide bond" evidence="3">
    <location>
        <begin position="104"/>
        <end position="121"/>
    </location>
</feature>
<dbReference type="SUPFAM" id="SSF57196">
    <property type="entry name" value="EGF/Laminin"/>
    <property type="match status" value="1"/>
</dbReference>
<dbReference type="SMART" id="SM00473">
    <property type="entry name" value="PAN_AP"/>
    <property type="match status" value="1"/>
</dbReference>
<feature type="domain" description="Apple" evidence="7">
    <location>
        <begin position="11"/>
        <end position="99"/>
    </location>
</feature>
<evidence type="ECO:0000259" key="6">
    <source>
        <dbReference type="PROSITE" id="PS50026"/>
    </source>
</evidence>
<feature type="signal peptide" evidence="4">
    <location>
        <begin position="1"/>
        <end position="17"/>
    </location>
</feature>
<dbReference type="PROSITE" id="PS00022">
    <property type="entry name" value="EGF_1"/>
    <property type="match status" value="1"/>
</dbReference>
<evidence type="ECO:0000259" key="7">
    <source>
        <dbReference type="PROSITE" id="PS50948"/>
    </source>
</evidence>
<dbReference type="InterPro" id="IPR049883">
    <property type="entry name" value="NOTCH1_EGF-like"/>
</dbReference>
<dbReference type="InterPro" id="IPR001881">
    <property type="entry name" value="EGF-like_Ca-bd_dom"/>
</dbReference>
<dbReference type="Pfam" id="PF00754">
    <property type="entry name" value="F5_F8_type_C"/>
    <property type="match status" value="2"/>
</dbReference>
<dbReference type="SUPFAM" id="SSF49785">
    <property type="entry name" value="Galactose-binding domain-like"/>
    <property type="match status" value="2"/>
</dbReference>
<sequence>MFTGLILLGSCRQLAFSAFLNFANRRLVNHTINIVEVQNVDECKRLCLLEHNCVSVNLDNKPNGNRRYNCELNNATHEMLNGELVHVENYLYRGTQNACSNYPCQNGGTCQSGFTKKRYRCLCQPGWKGDNCAYDVDECVSSSLNNCSANEKCVNEHGSFRCEWIVIAPCKECHDALGVESGAISDRQISASSQLDENHAPSQGRLNLKAVPGKGGSWSAKDNNVSQWLQVDLVNPHTKVTALATQGRNDYRQWVTKYKVQYSGDGVSFQYFMDEHASKIREFVGNTDQDTVVYHKLSHAIRARYIRFLPVAWHHHISMRVEIYGCKDDLGMENNRISDDQISASSELNGNHKANQSRLYYTADGGKGGAWSAKTTDKNPWLQIDLGGLYATVTAVATQGRHDKDEWVTEYMLQYRNDDRDTVVLHSLSTPFKARYIRFLPTGWQGNISMRVELYGCKDWKKINYESVCYEAKDSHGSFRVTKPGLIHTFKLVHQRGSLKCTQYLPATFWGCTHHAFHDQTLSTVITYENKSVLALAEYRQDGKCTKYSYKIKGIDVNSTELLFNHLPSPISVSNGQVFKIWYNEALLPNVCAQDKSGEICVDVYALYD</sequence>
<dbReference type="PROSITE" id="PS01186">
    <property type="entry name" value="EGF_2"/>
    <property type="match status" value="1"/>
</dbReference>
<evidence type="ECO:0000313" key="8">
    <source>
        <dbReference type="EMBL" id="CAH3018159.1"/>
    </source>
</evidence>
<dbReference type="Proteomes" id="UP001159427">
    <property type="component" value="Unassembled WGS sequence"/>
</dbReference>
<evidence type="ECO:0000313" key="9">
    <source>
        <dbReference type="Proteomes" id="UP001159427"/>
    </source>
</evidence>
<proteinExistence type="predicted"/>
<keyword evidence="4" id="KW-0732">Signal</keyword>
<dbReference type="InterPro" id="IPR000742">
    <property type="entry name" value="EGF"/>
</dbReference>
<feature type="domain" description="F5/8 type C" evidence="5">
    <location>
        <begin position="170"/>
        <end position="326"/>
    </location>
</feature>
<gene>
    <name evidence="8" type="ORF">PEVE_00041751</name>
</gene>
<dbReference type="Pfam" id="PF00024">
    <property type="entry name" value="PAN_1"/>
    <property type="match status" value="1"/>
</dbReference>
<evidence type="ECO:0000256" key="2">
    <source>
        <dbReference type="ARBA" id="ARBA00023157"/>
    </source>
</evidence>
<dbReference type="InterPro" id="IPR000421">
    <property type="entry name" value="FA58C"/>
</dbReference>
<dbReference type="SMART" id="SM00181">
    <property type="entry name" value="EGF"/>
    <property type="match status" value="1"/>
</dbReference>
<organism evidence="8 9">
    <name type="scientific">Porites evermanni</name>
    <dbReference type="NCBI Taxonomy" id="104178"/>
    <lineage>
        <taxon>Eukaryota</taxon>
        <taxon>Metazoa</taxon>
        <taxon>Cnidaria</taxon>
        <taxon>Anthozoa</taxon>
        <taxon>Hexacorallia</taxon>
        <taxon>Scleractinia</taxon>
        <taxon>Fungiina</taxon>
        <taxon>Poritidae</taxon>
        <taxon>Porites</taxon>
    </lineage>
</organism>
<feature type="disulfide bond" evidence="3">
    <location>
        <begin position="123"/>
        <end position="132"/>
    </location>
</feature>
<dbReference type="InterPro" id="IPR003609">
    <property type="entry name" value="Pan_app"/>
</dbReference>
<comment type="caution">
    <text evidence="3">Lacks conserved residue(s) required for the propagation of feature annotation.</text>
</comment>
<evidence type="ECO:0008006" key="10">
    <source>
        <dbReference type="Google" id="ProtNLM"/>
    </source>
</evidence>
<accession>A0ABN8LM73</accession>